<dbReference type="EMBL" id="JAVRBK010000008">
    <property type="protein sequence ID" value="KAK5640244.1"/>
    <property type="molecule type" value="Genomic_DNA"/>
</dbReference>
<evidence type="ECO:0000313" key="8">
    <source>
        <dbReference type="Proteomes" id="UP001329430"/>
    </source>
</evidence>
<evidence type="ECO:0000313" key="7">
    <source>
        <dbReference type="EMBL" id="KAK5640244.1"/>
    </source>
</evidence>
<evidence type="ECO:0000256" key="4">
    <source>
        <dbReference type="ARBA" id="ARBA00022989"/>
    </source>
</evidence>
<feature type="transmembrane region" description="Helical" evidence="6">
    <location>
        <begin position="93"/>
        <end position="112"/>
    </location>
</feature>
<protein>
    <recommendedName>
        <fullName evidence="6">Gustatory receptor</fullName>
    </recommendedName>
</protein>
<keyword evidence="5 6" id="KW-0472">Membrane</keyword>
<dbReference type="GO" id="GO:0050909">
    <property type="term" value="P:sensory perception of taste"/>
    <property type="evidence" value="ECO:0007669"/>
    <property type="project" value="InterPro"/>
</dbReference>
<dbReference type="InterPro" id="IPR013604">
    <property type="entry name" value="7TM_chemorcpt"/>
</dbReference>
<comment type="subcellular location">
    <subcellularLocation>
        <location evidence="1 6">Cell membrane</location>
        <topology evidence="1 6">Multi-pass membrane protein</topology>
    </subcellularLocation>
</comment>
<keyword evidence="8" id="KW-1185">Reference proteome</keyword>
<evidence type="ECO:0000256" key="1">
    <source>
        <dbReference type="ARBA" id="ARBA00004651"/>
    </source>
</evidence>
<feature type="transmembrane region" description="Helical" evidence="6">
    <location>
        <begin position="255"/>
        <end position="277"/>
    </location>
</feature>
<feature type="transmembrane region" description="Helical" evidence="6">
    <location>
        <begin position="60"/>
        <end position="78"/>
    </location>
</feature>
<comment type="similarity">
    <text evidence="6">Belongs to the insect chemoreceptor superfamily. Gustatory receptor (GR) family.</text>
</comment>
<keyword evidence="6" id="KW-0807">Transducer</keyword>
<comment type="function">
    <text evidence="6">Gustatory receptor which mediates acceptance or avoidance behavior, depending on its substrates.</text>
</comment>
<evidence type="ECO:0000256" key="3">
    <source>
        <dbReference type="ARBA" id="ARBA00022692"/>
    </source>
</evidence>
<organism evidence="7 8">
    <name type="scientific">Pyrocoelia pectoralis</name>
    <dbReference type="NCBI Taxonomy" id="417401"/>
    <lineage>
        <taxon>Eukaryota</taxon>
        <taxon>Metazoa</taxon>
        <taxon>Ecdysozoa</taxon>
        <taxon>Arthropoda</taxon>
        <taxon>Hexapoda</taxon>
        <taxon>Insecta</taxon>
        <taxon>Pterygota</taxon>
        <taxon>Neoptera</taxon>
        <taxon>Endopterygota</taxon>
        <taxon>Coleoptera</taxon>
        <taxon>Polyphaga</taxon>
        <taxon>Elateriformia</taxon>
        <taxon>Elateroidea</taxon>
        <taxon>Lampyridae</taxon>
        <taxon>Lampyrinae</taxon>
        <taxon>Pyrocoelia</taxon>
    </lineage>
</organism>
<sequence length="387" mass="43848">MLLKGVKNLFYTNENVCVACTLGEVFATASYFGVFAGTYHCNHGKPALPPSHFAVSTSKLLLAIGISILNVFFAFWLFKAALHHQNKVLKLELIAELLLTFTTLLLNAYAILNYKRRVSELNGWMMICTSYDLEVRRVLKELRKNRLFTYSYLLVMAAMSIYRVFVTHPEYDILTSVVSKLSTALATLTQGVALVHINTHILFVANFYRNTQSAFVKEMKVGRLNVSACLRKVRRFYAAAFRNIKTFTDIADPYYLLWIVLVVAQVIVNVAATAFAFNTNYYSKGLIILQIRTCGIIFFLTYNLIHCEMLANVSDDLLSFLFKFPISKLRTEEAAQVEMLIYTLKIQKPVLKASDIFTVGTRLLAPISGTVVTYVLVALQFHKAWSK</sequence>
<dbReference type="GO" id="GO:0005886">
    <property type="term" value="C:plasma membrane"/>
    <property type="evidence" value="ECO:0007669"/>
    <property type="project" value="UniProtKB-SubCell"/>
</dbReference>
<feature type="transmembrane region" description="Helical" evidence="6">
    <location>
        <begin position="147"/>
        <end position="165"/>
    </location>
</feature>
<dbReference type="AlphaFoldDB" id="A0AAN7VAG9"/>
<dbReference type="Proteomes" id="UP001329430">
    <property type="component" value="Chromosome 8"/>
</dbReference>
<feature type="transmembrane region" description="Helical" evidence="6">
    <location>
        <begin position="363"/>
        <end position="381"/>
    </location>
</feature>
<gene>
    <name evidence="7" type="ORF">RI129_011055</name>
</gene>
<accession>A0AAN7VAG9</accession>
<evidence type="ECO:0000256" key="5">
    <source>
        <dbReference type="ARBA" id="ARBA00023136"/>
    </source>
</evidence>
<keyword evidence="2 6" id="KW-1003">Cell membrane</keyword>
<keyword evidence="4 6" id="KW-1133">Transmembrane helix</keyword>
<keyword evidence="3 6" id="KW-0812">Transmembrane</keyword>
<proteinExistence type="inferred from homology"/>
<name>A0AAN7VAG9_9COLE</name>
<comment type="caution">
    <text evidence="6">Lacks conserved residue(s) required for the propagation of feature annotation.</text>
</comment>
<comment type="caution">
    <text evidence="7">The sequence shown here is derived from an EMBL/GenBank/DDBJ whole genome shotgun (WGS) entry which is preliminary data.</text>
</comment>
<feature type="transmembrane region" description="Helical" evidence="6">
    <location>
        <begin position="286"/>
        <end position="305"/>
    </location>
</feature>
<evidence type="ECO:0000256" key="6">
    <source>
        <dbReference type="RuleBase" id="RU363108"/>
    </source>
</evidence>
<evidence type="ECO:0000256" key="2">
    <source>
        <dbReference type="ARBA" id="ARBA00022475"/>
    </source>
</evidence>
<keyword evidence="6" id="KW-0675">Receptor</keyword>
<dbReference type="Pfam" id="PF08395">
    <property type="entry name" value="7tm_7"/>
    <property type="match status" value="1"/>
</dbReference>
<dbReference type="GO" id="GO:0007165">
    <property type="term" value="P:signal transduction"/>
    <property type="evidence" value="ECO:0007669"/>
    <property type="project" value="UniProtKB-KW"/>
</dbReference>
<reference evidence="7 8" key="1">
    <citation type="journal article" date="2024" name="Insects">
        <title>An Improved Chromosome-Level Genome Assembly of the Firefly Pyrocoelia pectoralis.</title>
        <authorList>
            <person name="Fu X."/>
            <person name="Meyer-Rochow V.B."/>
            <person name="Ballantyne L."/>
            <person name="Zhu X."/>
        </authorList>
    </citation>
    <scope>NUCLEOTIDE SEQUENCE [LARGE SCALE GENOMIC DNA]</scope>
    <source>
        <strain evidence="7">XCY_ONT2</strain>
    </source>
</reference>